<accession>A0A0F9QAI4</accession>
<organism evidence="1">
    <name type="scientific">marine sediment metagenome</name>
    <dbReference type="NCBI Taxonomy" id="412755"/>
    <lineage>
        <taxon>unclassified sequences</taxon>
        <taxon>metagenomes</taxon>
        <taxon>ecological metagenomes</taxon>
    </lineage>
</organism>
<name>A0A0F9QAI4_9ZZZZ</name>
<reference evidence="1" key="1">
    <citation type="journal article" date="2015" name="Nature">
        <title>Complex archaea that bridge the gap between prokaryotes and eukaryotes.</title>
        <authorList>
            <person name="Spang A."/>
            <person name="Saw J.H."/>
            <person name="Jorgensen S.L."/>
            <person name="Zaremba-Niedzwiedzka K."/>
            <person name="Martijn J."/>
            <person name="Lind A.E."/>
            <person name="van Eijk R."/>
            <person name="Schleper C."/>
            <person name="Guy L."/>
            <person name="Ettema T.J."/>
        </authorList>
    </citation>
    <scope>NUCLEOTIDE SEQUENCE</scope>
</reference>
<evidence type="ECO:0000313" key="1">
    <source>
        <dbReference type="EMBL" id="KKN39534.1"/>
    </source>
</evidence>
<dbReference type="EMBL" id="LAZR01001757">
    <property type="protein sequence ID" value="KKN39534.1"/>
    <property type="molecule type" value="Genomic_DNA"/>
</dbReference>
<comment type="caution">
    <text evidence="1">The sequence shown here is derived from an EMBL/GenBank/DDBJ whole genome shotgun (WGS) entry which is preliminary data.</text>
</comment>
<gene>
    <name evidence="1" type="ORF">LCGC14_0742270</name>
</gene>
<proteinExistence type="predicted"/>
<sequence>MNDICGCIVHGGDNTKCTNECKDRCGEEMFEEKKIIQNIPKN</sequence>
<protein>
    <submittedName>
        <fullName evidence="1">Uncharacterized protein</fullName>
    </submittedName>
</protein>
<dbReference type="AlphaFoldDB" id="A0A0F9QAI4"/>